<gene>
    <name evidence="1" type="ORF">SEMRO_301_G112090.1</name>
</gene>
<evidence type="ECO:0000313" key="2">
    <source>
        <dbReference type="Proteomes" id="UP001153069"/>
    </source>
</evidence>
<dbReference type="Proteomes" id="UP001153069">
    <property type="component" value="Unassembled WGS sequence"/>
</dbReference>
<dbReference type="AlphaFoldDB" id="A0A9N8DWL7"/>
<name>A0A9N8DWL7_9STRA</name>
<evidence type="ECO:0000313" key="1">
    <source>
        <dbReference type="EMBL" id="CAB9507334.1"/>
    </source>
</evidence>
<dbReference type="PANTHER" id="PTHR14614">
    <property type="entry name" value="HEPATOCELLULAR CARCINOMA-ASSOCIATED ANTIGEN"/>
    <property type="match status" value="1"/>
</dbReference>
<dbReference type="InterPro" id="IPR027417">
    <property type="entry name" value="P-loop_NTPase"/>
</dbReference>
<keyword evidence="1" id="KW-0808">Transferase</keyword>
<dbReference type="InterPro" id="IPR029063">
    <property type="entry name" value="SAM-dependent_MTases_sf"/>
</dbReference>
<proteinExistence type="predicted"/>
<dbReference type="Pfam" id="PF10294">
    <property type="entry name" value="Methyltransf_16"/>
    <property type="match status" value="1"/>
</dbReference>
<protein>
    <submittedName>
        <fullName evidence="1">Methyltransferase</fullName>
    </submittedName>
</protein>
<dbReference type="GO" id="GO:0032259">
    <property type="term" value="P:methylation"/>
    <property type="evidence" value="ECO:0007669"/>
    <property type="project" value="UniProtKB-KW"/>
</dbReference>
<accession>A0A9N8DWL7</accession>
<dbReference type="GO" id="GO:0008168">
    <property type="term" value="F:methyltransferase activity"/>
    <property type="evidence" value="ECO:0007669"/>
    <property type="project" value="UniProtKB-KW"/>
</dbReference>
<keyword evidence="1" id="KW-0489">Methyltransferase</keyword>
<reference evidence="1" key="1">
    <citation type="submission" date="2020-06" db="EMBL/GenBank/DDBJ databases">
        <authorList>
            <consortium name="Plant Systems Biology data submission"/>
        </authorList>
    </citation>
    <scope>NUCLEOTIDE SEQUENCE</scope>
    <source>
        <strain evidence="1">D6</strain>
    </source>
</reference>
<dbReference type="Gene3D" id="3.40.50.150">
    <property type="entry name" value="Vaccinia Virus protein VP39"/>
    <property type="match status" value="1"/>
</dbReference>
<dbReference type="SUPFAM" id="SSF53335">
    <property type="entry name" value="S-adenosyl-L-methionine-dependent methyltransferases"/>
    <property type="match status" value="1"/>
</dbReference>
<dbReference type="SUPFAM" id="SSF52540">
    <property type="entry name" value="P-loop containing nucleoside triphosphate hydrolases"/>
    <property type="match status" value="1"/>
</dbReference>
<dbReference type="InterPro" id="IPR019410">
    <property type="entry name" value="Methyltransf_16"/>
</dbReference>
<dbReference type="EMBL" id="CAICTM010000300">
    <property type="protein sequence ID" value="CAB9507334.1"/>
    <property type="molecule type" value="Genomic_DNA"/>
</dbReference>
<comment type="caution">
    <text evidence="1">The sequence shown here is derived from an EMBL/GenBank/DDBJ whole genome shotgun (WGS) entry which is preliminary data.</text>
</comment>
<organism evidence="1 2">
    <name type="scientific">Seminavis robusta</name>
    <dbReference type="NCBI Taxonomy" id="568900"/>
    <lineage>
        <taxon>Eukaryota</taxon>
        <taxon>Sar</taxon>
        <taxon>Stramenopiles</taxon>
        <taxon>Ochrophyta</taxon>
        <taxon>Bacillariophyta</taxon>
        <taxon>Bacillariophyceae</taxon>
        <taxon>Bacillariophycidae</taxon>
        <taxon>Naviculales</taxon>
        <taxon>Naviculaceae</taxon>
        <taxon>Seminavis</taxon>
    </lineage>
</organism>
<keyword evidence="2" id="KW-1185">Reference proteome</keyword>
<dbReference type="Gene3D" id="3.40.50.300">
    <property type="entry name" value="P-loop containing nucleotide triphosphate hydrolases"/>
    <property type="match status" value="1"/>
</dbReference>
<dbReference type="OrthoDB" id="73931at2759"/>
<sequence length="535" mass="58914">MVTVVLIDGSSGSGKSTLAKAVVASLGSSSRKLFQQDDYFTKPFLPYADRSDVSYEDGSGIDWVRLLRDMESSAISARKMASSDASGSSIVLVVEGHMLGEATQLFFDSFGSRANIVLVLIQCAQHVCKARRLNRRERSQEEWQELSQYFDKYVSPAFQQFGIPSMESLRQAASLATQCDQTIRKVKIVNIDTEPEDSLQGNLEEILEALQQMDCRENEQAEEVEAWPSLGTNLQGFAQHEMLSIRQDYNSKATIDLECVESLSPLDMVNLSNGFHDATGHSVWMGAYLLCEALAANIRLSTNDNHSVEAMKFRQVFESKRVLELGSGTGLGGLALLKSPAVWNTRPAHVTFTDNDHEVLSLCRRNCQQNCPSMQESSLVASKDYSILHLEWGEIKAGDWNGASAFDVVLATDCIYDIGCLDLLLSTATRCLVRTGYFVLAHVPRSCLPDTEPDDSNVGDSRSDVEPPVGYHESLERHILDTAMIHGLTMCALLRPDQITPATAVGGKVISLNETSLEEMEEAGAAIFIFQKASR</sequence>